<dbReference type="AlphaFoldDB" id="A0A8H6JB10"/>
<reference evidence="2" key="1">
    <citation type="journal article" date="2020" name="Phytopathology">
        <title>Genome Sequence Resources of Colletotrichum truncatum, C. plurivorum, C. musicola, and C. sojae: Four Species Pathogenic to Soybean (Glycine max).</title>
        <authorList>
            <person name="Rogerio F."/>
            <person name="Boufleur T.R."/>
            <person name="Ciampi-Guillardi M."/>
            <person name="Sukno S.A."/>
            <person name="Thon M.R."/>
            <person name="Massola Junior N.S."/>
            <person name="Baroncelli R."/>
        </authorList>
    </citation>
    <scope>NUCLEOTIDE SEQUENCE</scope>
    <source>
        <strain evidence="2">LFN0074</strain>
    </source>
</reference>
<dbReference type="Proteomes" id="UP000639643">
    <property type="component" value="Unassembled WGS sequence"/>
</dbReference>
<organism evidence="2 3">
    <name type="scientific">Colletotrichum musicola</name>
    <dbReference type="NCBI Taxonomy" id="2175873"/>
    <lineage>
        <taxon>Eukaryota</taxon>
        <taxon>Fungi</taxon>
        <taxon>Dikarya</taxon>
        <taxon>Ascomycota</taxon>
        <taxon>Pezizomycotina</taxon>
        <taxon>Sordariomycetes</taxon>
        <taxon>Hypocreomycetidae</taxon>
        <taxon>Glomerellales</taxon>
        <taxon>Glomerellaceae</taxon>
        <taxon>Colletotrichum</taxon>
        <taxon>Colletotrichum orchidearum species complex</taxon>
    </lineage>
</organism>
<sequence>MFEAGGMDPLTWVKNYCPWLLDYCPCHWGDFGQHNWELCPNTGPSPRPLRPDEQTTAGVPVSYPQMPPDSPHYDQNRIEQWRALVSLHCADRQARMPPDPENDEDKDGEDWEMVDV</sequence>
<protein>
    <submittedName>
        <fullName evidence="2">Uncharacterized protein</fullName>
    </submittedName>
</protein>
<accession>A0A8H6JB10</accession>
<name>A0A8H6JB10_9PEZI</name>
<feature type="region of interest" description="Disordered" evidence="1">
    <location>
        <begin position="91"/>
        <end position="116"/>
    </location>
</feature>
<evidence type="ECO:0000313" key="3">
    <source>
        <dbReference type="Proteomes" id="UP000639643"/>
    </source>
</evidence>
<feature type="compositionally biased region" description="Acidic residues" evidence="1">
    <location>
        <begin position="100"/>
        <end position="116"/>
    </location>
</feature>
<evidence type="ECO:0000313" key="2">
    <source>
        <dbReference type="EMBL" id="KAF6809662.1"/>
    </source>
</evidence>
<evidence type="ECO:0000256" key="1">
    <source>
        <dbReference type="SAM" id="MobiDB-lite"/>
    </source>
</evidence>
<gene>
    <name evidence="2" type="ORF">CMUS01_13636</name>
</gene>
<keyword evidence="3" id="KW-1185">Reference proteome</keyword>
<dbReference type="EMBL" id="WIGM01000882">
    <property type="protein sequence ID" value="KAF6809662.1"/>
    <property type="molecule type" value="Genomic_DNA"/>
</dbReference>
<comment type="caution">
    <text evidence="2">The sequence shown here is derived from an EMBL/GenBank/DDBJ whole genome shotgun (WGS) entry which is preliminary data.</text>
</comment>
<proteinExistence type="predicted"/>